<protein>
    <submittedName>
        <fullName evidence="1">Uncharacterized protein</fullName>
    </submittedName>
</protein>
<evidence type="ECO:0000313" key="2">
    <source>
        <dbReference type="Proteomes" id="UP000076661"/>
    </source>
</evidence>
<dbReference type="PATRIC" id="fig|1365257.3.peg.7"/>
<proteinExistence type="predicted"/>
<dbReference type="AlphaFoldDB" id="A0A162CL83"/>
<organism evidence="1 2">
    <name type="scientific">Pseudoalteromonas luteoviolacea S4060-1</name>
    <dbReference type="NCBI Taxonomy" id="1365257"/>
    <lineage>
        <taxon>Bacteria</taxon>
        <taxon>Pseudomonadati</taxon>
        <taxon>Pseudomonadota</taxon>
        <taxon>Gammaproteobacteria</taxon>
        <taxon>Alteromonadales</taxon>
        <taxon>Pseudoalteromonadaceae</taxon>
        <taxon>Pseudoalteromonas</taxon>
    </lineage>
</organism>
<gene>
    <name evidence="1" type="ORF">N478_00035</name>
</gene>
<accession>A0A162CL83</accession>
<dbReference type="Proteomes" id="UP000076661">
    <property type="component" value="Unassembled WGS sequence"/>
</dbReference>
<dbReference type="EMBL" id="AUXX01000001">
    <property type="protein sequence ID" value="KZN70323.1"/>
    <property type="molecule type" value="Genomic_DNA"/>
</dbReference>
<sequence length="565" mass="65125">MDVCRLGSLIKFFSIPSKKEDFTEWVSQMDVVDFLVSDASDDDIILHAAAKTTLLNSVLMPKNELSKSDPHQMASWDYNNSGWSVCSEDGRDKSWIEPPLESCKPNALGKGEPLIFKRYFHGVRGRESYIEVSEKFLQVMDLHYMHELNSWCKLDKNGDIDEIIKIHKLERESVEYGTVVSIRLSVLAEYCYLTETAVVRLFDVDRIDYANFTDWGSSPEEFVAEQGVFGKRKVTSNASYFRGVQAFLPIHKDKEDNTSEEQQYATFIAQDWKNKRVEEISCAPSAIDNYFTDSSKAFELSPAFFNAEVILKYKSDTDKYTLGERSITSRAGWYLKSYDINDAGQIHTYLGDLQKLPYSEQLHWKQYNEKPKTPISERALEIDFKGNWFKVCNPVEDLKRKLDELDSKGTTWWKMKNRVVKQSLYSVYSKSVDEWKEEILRLDQVLVEGLVKKQLKAKAKTLGQNPPDKDRELKLVEWCLLGSGFDAEHARSVLTPWHDAHNLRSVLKGHISGQTAEQIRLDAIKDFGSLRNHFNDLCKRCHESLCIIFNALEENQQDKTSTQNI</sequence>
<comment type="caution">
    <text evidence="1">The sequence shown here is derived from an EMBL/GenBank/DDBJ whole genome shotgun (WGS) entry which is preliminary data.</text>
</comment>
<name>A0A162CL83_9GAMM</name>
<reference evidence="1 2" key="1">
    <citation type="submission" date="2013-07" db="EMBL/GenBank/DDBJ databases">
        <title>Comparative Genomic and Metabolomic Analysis of Twelve Strains of Pseudoalteromonas luteoviolacea.</title>
        <authorList>
            <person name="Vynne N.G."/>
            <person name="Mansson M."/>
            <person name="Gram L."/>
        </authorList>
    </citation>
    <scope>NUCLEOTIDE SEQUENCE [LARGE SCALE GENOMIC DNA]</scope>
    <source>
        <strain evidence="1 2">S4060-1</strain>
    </source>
</reference>
<dbReference type="RefSeq" id="WP_063379474.1">
    <property type="nucleotide sequence ID" value="NZ_AUXX01000001.1"/>
</dbReference>
<evidence type="ECO:0000313" key="1">
    <source>
        <dbReference type="EMBL" id="KZN70323.1"/>
    </source>
</evidence>